<organism evidence="1 2">
    <name type="scientific">Aeromonas schubertii</name>
    <dbReference type="NCBI Taxonomy" id="652"/>
    <lineage>
        <taxon>Bacteria</taxon>
        <taxon>Pseudomonadati</taxon>
        <taxon>Pseudomonadota</taxon>
        <taxon>Gammaproteobacteria</taxon>
        <taxon>Aeromonadales</taxon>
        <taxon>Aeromonadaceae</taxon>
        <taxon>Aeromonas</taxon>
    </lineage>
</organism>
<evidence type="ECO:0000313" key="2">
    <source>
        <dbReference type="Proteomes" id="UP000058114"/>
    </source>
</evidence>
<dbReference type="Proteomes" id="UP000058114">
    <property type="component" value="Chromosome"/>
</dbReference>
<evidence type="ECO:0000313" key="1">
    <source>
        <dbReference type="EMBL" id="ALP43464.1"/>
    </source>
</evidence>
<dbReference type="PATRIC" id="fig|652.5.peg.3425"/>
<reference evidence="1 2" key="2">
    <citation type="journal article" date="2016" name="Genome Announc.">
        <title>Complete Genome Sequence of the Highly Virulent Aeromonas schubertii Strain WL1483, Isolated from Diseased Snakehead Fish (Channa argus) in China.</title>
        <authorList>
            <person name="Liu L."/>
            <person name="Li N."/>
            <person name="Zhang D."/>
            <person name="Fu X."/>
            <person name="Shi C."/>
            <person name="Lin Q."/>
            <person name="Hao G."/>
        </authorList>
    </citation>
    <scope>NUCLEOTIDE SEQUENCE [LARGE SCALE GENOMIC DNA]</scope>
    <source>
        <strain evidence="1 2">WL1483</strain>
    </source>
</reference>
<proteinExistence type="predicted"/>
<reference evidence="2" key="1">
    <citation type="submission" date="2015-10" db="EMBL/GenBank/DDBJ databases">
        <title>Complete Genome Sequence of Aeromonas schubertii strain WL1483.</title>
        <authorList>
            <person name="Liu L."/>
        </authorList>
    </citation>
    <scope>NUCLEOTIDE SEQUENCE [LARGE SCALE GENOMIC DNA]</scope>
    <source>
        <strain evidence="2">WL1483</strain>
    </source>
</reference>
<sequence>MRDQSILLEKPDSRLYTIIIIDMLVRL</sequence>
<protein>
    <submittedName>
        <fullName evidence="1">Uncharacterized protein</fullName>
    </submittedName>
</protein>
<gene>
    <name evidence="1" type="ORF">WL1483_4045</name>
</gene>
<name>A0A0S2SP46_9GAMM</name>
<dbReference type="AlphaFoldDB" id="A0A0S2SP46"/>
<accession>A0A0S2SP46</accession>
<dbReference type="EMBL" id="CP013067">
    <property type="protein sequence ID" value="ALP43464.1"/>
    <property type="molecule type" value="Genomic_DNA"/>
</dbReference>
<dbReference type="KEGG" id="asr:WL1483_4045"/>